<protein>
    <submittedName>
        <fullName evidence="4">Pectate lyase</fullName>
    </submittedName>
</protein>
<dbReference type="PANTHER" id="PTHR42970:SF1">
    <property type="entry name" value="PECTATE LYASE C-RELATED"/>
    <property type="match status" value="1"/>
</dbReference>
<proteinExistence type="predicted"/>
<feature type="signal peptide" evidence="3">
    <location>
        <begin position="1"/>
        <end position="25"/>
    </location>
</feature>
<dbReference type="GO" id="GO:0016829">
    <property type="term" value="F:lyase activity"/>
    <property type="evidence" value="ECO:0007669"/>
    <property type="project" value="UniProtKB-KW"/>
</dbReference>
<keyword evidence="3" id="KW-0732">Signal</keyword>
<gene>
    <name evidence="4" type="ORF">SAMN05444405_10224</name>
</gene>
<dbReference type="STRING" id="1297750.SAMN05444405_10224"/>
<dbReference type="Gene3D" id="2.160.20.10">
    <property type="entry name" value="Single-stranded right-handed beta-helix, Pectin lyase-like"/>
    <property type="match status" value="1"/>
</dbReference>
<accession>A0A1M4U8N8</accession>
<dbReference type="SUPFAM" id="SSF51126">
    <property type="entry name" value="Pectin lyase-like"/>
    <property type="match status" value="1"/>
</dbReference>
<dbReference type="InterPro" id="IPR052063">
    <property type="entry name" value="Polysaccharide_Lyase_1"/>
</dbReference>
<dbReference type="AlphaFoldDB" id="A0A1M4U8N8"/>
<evidence type="ECO:0000313" key="4">
    <source>
        <dbReference type="EMBL" id="SHE52986.1"/>
    </source>
</evidence>
<dbReference type="OrthoDB" id="8737820at2"/>
<feature type="chain" id="PRO_5011979373" evidence="3">
    <location>
        <begin position="26"/>
        <end position="500"/>
    </location>
</feature>
<keyword evidence="4" id="KW-0456">Lyase</keyword>
<organism evidence="4 5">
    <name type="scientific">Bacteroides luti</name>
    <dbReference type="NCBI Taxonomy" id="1297750"/>
    <lineage>
        <taxon>Bacteria</taxon>
        <taxon>Pseudomonadati</taxon>
        <taxon>Bacteroidota</taxon>
        <taxon>Bacteroidia</taxon>
        <taxon>Bacteroidales</taxon>
        <taxon>Bacteroidaceae</taxon>
        <taxon>Bacteroides</taxon>
    </lineage>
</organism>
<keyword evidence="2" id="KW-0325">Glycoprotein</keyword>
<dbReference type="PANTHER" id="PTHR42970">
    <property type="entry name" value="PECTATE LYASE C-RELATED"/>
    <property type="match status" value="1"/>
</dbReference>
<dbReference type="EMBL" id="FQTV01000002">
    <property type="protein sequence ID" value="SHE52986.1"/>
    <property type="molecule type" value="Genomic_DNA"/>
</dbReference>
<keyword evidence="5" id="KW-1185">Reference proteome</keyword>
<keyword evidence="1" id="KW-0479">Metal-binding</keyword>
<evidence type="ECO:0000256" key="2">
    <source>
        <dbReference type="ARBA" id="ARBA00023180"/>
    </source>
</evidence>
<dbReference type="Proteomes" id="UP000184509">
    <property type="component" value="Unassembled WGS sequence"/>
</dbReference>
<evidence type="ECO:0000313" key="5">
    <source>
        <dbReference type="Proteomes" id="UP000184509"/>
    </source>
</evidence>
<evidence type="ECO:0000256" key="1">
    <source>
        <dbReference type="ARBA" id="ARBA00022723"/>
    </source>
</evidence>
<dbReference type="RefSeq" id="WP_073398850.1">
    <property type="nucleotide sequence ID" value="NZ_FQTV01000002.1"/>
</dbReference>
<evidence type="ECO:0000256" key="3">
    <source>
        <dbReference type="SAM" id="SignalP"/>
    </source>
</evidence>
<name>A0A1M4U8N8_9BACE</name>
<dbReference type="InterPro" id="IPR012334">
    <property type="entry name" value="Pectin_lyas_fold"/>
</dbReference>
<sequence>MNLLQSFFCAGLLLATTIAPNQLSAQTLAFPTAEGFGKFATGGRGGEVVEVTNLNDSGEGSFRWALSQYPNTPVTIVFRISGVIQLKSDVRCKRNGLTIAGQTAPGDGICFRGGKLNFGGSKNLIIRHIRSRIGGMTDSKVFIPGGSIGIENSSDFIIDHSTFGWSAEENMTIYDNQRTTVQWCLIHEGLYTSGHGKGERSYGSQWGGQFSTFHHNLLANNKNRTPRFNGARGHNDINILTDYVNNVNYNWGRINSCYGGDINNNSYNHINMVGNYYKPGPARPSGEKSYFVQASYGKTDKVSNWYLSGNVMEGDAAMTANNNSGIDLSVNPAASRDTMIVNTPFHIDPVYAVKTETAKNAYKSVLAGAGAFPRDAVDLRIINEVSSGTASGKGTVKRYISSISGKDTTWVYNQYYGLKLGIIDEPSAVGGYPSYVTKNKITDNDHDGMDDAWERANGFDPTNREDRNIKMKSGYTALEVYLNSLVGEMIPIKKITQKKK</sequence>
<dbReference type="GO" id="GO:0046872">
    <property type="term" value="F:metal ion binding"/>
    <property type="evidence" value="ECO:0007669"/>
    <property type="project" value="UniProtKB-KW"/>
</dbReference>
<dbReference type="InterPro" id="IPR011050">
    <property type="entry name" value="Pectin_lyase_fold/virulence"/>
</dbReference>
<reference evidence="4 5" key="1">
    <citation type="submission" date="2016-11" db="EMBL/GenBank/DDBJ databases">
        <authorList>
            <person name="Jaros S."/>
            <person name="Januszkiewicz K."/>
            <person name="Wedrychowicz H."/>
        </authorList>
    </citation>
    <scope>NUCLEOTIDE SEQUENCE [LARGE SCALE GENOMIC DNA]</scope>
    <source>
        <strain evidence="4 5">DSM 26991</strain>
    </source>
</reference>